<dbReference type="HAMAP" id="MF_00100_B">
    <property type="entry name" value="IF_2_B"/>
    <property type="match status" value="1"/>
</dbReference>
<dbReference type="CDD" id="cd03692">
    <property type="entry name" value="mtIF2_IVc"/>
    <property type="match status" value="1"/>
</dbReference>
<dbReference type="RefSeq" id="WP_048874994.1">
    <property type="nucleotide sequence ID" value="NZ_CP011126.1"/>
</dbReference>
<dbReference type="Gene3D" id="3.30.56.50">
    <property type="entry name" value="Putative DNA-binding domain, N-terminal subdomain of bacterial translation initiation factor IF2"/>
    <property type="match status" value="1"/>
</dbReference>
<evidence type="ECO:0000256" key="1">
    <source>
        <dbReference type="ARBA" id="ARBA00007733"/>
    </source>
</evidence>
<keyword evidence="5 8" id="KW-0547">Nucleotide-binding</keyword>
<evidence type="ECO:0000259" key="11">
    <source>
        <dbReference type="PROSITE" id="PS51722"/>
    </source>
</evidence>
<feature type="compositionally biased region" description="Basic and acidic residues" evidence="10">
    <location>
        <begin position="161"/>
        <end position="171"/>
    </location>
</feature>
<feature type="compositionally biased region" description="Basic and acidic residues" evidence="10">
    <location>
        <begin position="178"/>
        <end position="190"/>
    </location>
</feature>
<dbReference type="Pfam" id="PF11987">
    <property type="entry name" value="IF-2"/>
    <property type="match status" value="1"/>
</dbReference>
<dbReference type="InterPro" id="IPR053905">
    <property type="entry name" value="EF-G-like_DII"/>
</dbReference>
<dbReference type="Gene3D" id="3.40.50.10050">
    <property type="entry name" value="Translation initiation factor IF- 2, domain 3"/>
    <property type="match status" value="1"/>
</dbReference>
<name>A0ABN4HR84_9COXI</name>
<feature type="binding site" evidence="8">
    <location>
        <begin position="411"/>
        <end position="414"/>
    </location>
    <ligand>
        <name>GTP</name>
        <dbReference type="ChEBI" id="CHEBI:37565"/>
    </ligand>
</feature>
<feature type="region of interest" description="Disordered" evidence="10">
    <location>
        <begin position="93"/>
        <end position="212"/>
    </location>
</feature>
<feature type="binding site" evidence="8">
    <location>
        <begin position="357"/>
        <end position="361"/>
    </location>
    <ligand>
        <name>GTP</name>
        <dbReference type="ChEBI" id="CHEBI:37565"/>
    </ligand>
</feature>
<keyword evidence="3 8" id="KW-0963">Cytoplasm</keyword>
<dbReference type="NCBIfam" id="TIGR00487">
    <property type="entry name" value="IF-2"/>
    <property type="match status" value="1"/>
</dbReference>
<dbReference type="EMBL" id="CP011126">
    <property type="protein sequence ID" value="AKQ33339.1"/>
    <property type="molecule type" value="Genomic_DNA"/>
</dbReference>
<dbReference type="Pfam" id="PF22042">
    <property type="entry name" value="EF-G_D2"/>
    <property type="match status" value="1"/>
</dbReference>
<dbReference type="SUPFAM" id="SSF50447">
    <property type="entry name" value="Translation proteins"/>
    <property type="match status" value="2"/>
</dbReference>
<dbReference type="InterPro" id="IPR005225">
    <property type="entry name" value="Small_GTP-bd"/>
</dbReference>
<dbReference type="InterPro" id="IPR015760">
    <property type="entry name" value="TIF_IF2"/>
</dbReference>
<dbReference type="GO" id="GO:0003743">
    <property type="term" value="F:translation initiation factor activity"/>
    <property type="evidence" value="ECO:0007669"/>
    <property type="project" value="UniProtKB-KW"/>
</dbReference>
<dbReference type="Gene3D" id="2.40.30.10">
    <property type="entry name" value="Translation factors"/>
    <property type="match status" value="2"/>
</dbReference>
<dbReference type="CDD" id="cd01887">
    <property type="entry name" value="IF2_eIF5B"/>
    <property type="match status" value="1"/>
</dbReference>
<proteinExistence type="inferred from homology"/>
<comment type="similarity">
    <text evidence="1 8 9">Belongs to the TRAFAC class translation factor GTPase superfamily. Classic translation factor GTPase family. IF-2 subfamily.</text>
</comment>
<feature type="binding site" evidence="8">
    <location>
        <begin position="311"/>
        <end position="318"/>
    </location>
    <ligand>
        <name>GTP</name>
        <dbReference type="ChEBI" id="CHEBI:37565"/>
    </ligand>
</feature>
<dbReference type="Pfam" id="PF00009">
    <property type="entry name" value="GTP_EFTU"/>
    <property type="match status" value="1"/>
</dbReference>
<dbReference type="InterPro" id="IPR000178">
    <property type="entry name" value="TF_IF2_bacterial-like"/>
</dbReference>
<evidence type="ECO:0000256" key="2">
    <source>
        <dbReference type="ARBA" id="ARBA00020675"/>
    </source>
</evidence>
<feature type="domain" description="Tr-type G" evidence="11">
    <location>
        <begin position="302"/>
        <end position="471"/>
    </location>
</feature>
<dbReference type="SUPFAM" id="SSF46955">
    <property type="entry name" value="Putative DNA-binding domain"/>
    <property type="match status" value="1"/>
</dbReference>
<dbReference type="InterPro" id="IPR000795">
    <property type="entry name" value="T_Tr_GTP-bd_dom"/>
</dbReference>
<dbReference type="InterPro" id="IPR036925">
    <property type="entry name" value="TIF_IF2_dom3_sf"/>
</dbReference>
<dbReference type="Pfam" id="PF04760">
    <property type="entry name" value="IF2_N"/>
    <property type="match status" value="2"/>
</dbReference>
<evidence type="ECO:0000256" key="6">
    <source>
        <dbReference type="ARBA" id="ARBA00022917"/>
    </source>
</evidence>
<gene>
    <name evidence="8 12" type="primary">infB</name>
    <name evidence="12" type="ORF">CleRT_03760</name>
</gene>
<dbReference type="InterPro" id="IPR027417">
    <property type="entry name" value="P-loop_NTPase"/>
</dbReference>
<organism evidence="12 13">
    <name type="scientific">Candidatus Coxiella mudrowiae</name>
    <dbReference type="NCBI Taxonomy" id="2054173"/>
    <lineage>
        <taxon>Bacteria</taxon>
        <taxon>Pseudomonadati</taxon>
        <taxon>Pseudomonadota</taxon>
        <taxon>Gammaproteobacteria</taxon>
        <taxon>Legionellales</taxon>
        <taxon>Coxiellaceae</taxon>
        <taxon>Coxiella</taxon>
    </lineage>
</organism>
<protein>
    <recommendedName>
        <fullName evidence="2 8">Translation initiation factor IF-2</fullName>
    </recommendedName>
</protein>
<dbReference type="PROSITE" id="PS01176">
    <property type="entry name" value="IF2"/>
    <property type="match status" value="1"/>
</dbReference>
<evidence type="ECO:0000256" key="8">
    <source>
        <dbReference type="HAMAP-Rule" id="MF_00100"/>
    </source>
</evidence>
<dbReference type="InterPro" id="IPR009061">
    <property type="entry name" value="DNA-bd_dom_put_sf"/>
</dbReference>
<keyword evidence="7 8" id="KW-0342">GTP-binding</keyword>
<dbReference type="NCBIfam" id="TIGR00231">
    <property type="entry name" value="small_GTP"/>
    <property type="match status" value="1"/>
</dbReference>
<comment type="function">
    <text evidence="8 9">One of the essential components for the initiation of protein synthesis. Protects formylmethionyl-tRNA from spontaneous hydrolysis and promotes its binding to the 30S ribosomal subunits. Also involved in the hydrolysis of GTP during the formation of the 70S ribosomal complex.</text>
</comment>
<evidence type="ECO:0000256" key="4">
    <source>
        <dbReference type="ARBA" id="ARBA00022540"/>
    </source>
</evidence>
<dbReference type="PANTHER" id="PTHR43381">
    <property type="entry name" value="TRANSLATION INITIATION FACTOR IF-2-RELATED"/>
    <property type="match status" value="1"/>
</dbReference>
<dbReference type="InterPro" id="IPR023115">
    <property type="entry name" value="TIF_IF2_dom3"/>
</dbReference>
<comment type="subcellular location">
    <subcellularLocation>
        <location evidence="8">Cytoplasm</location>
    </subcellularLocation>
</comment>
<sequence>MADMSVKQLADLVRTTPERLLEQLKEAGVAISQVDQTVTDDQKRKLLLHLKTAGSSPSDKKRSKIILKRKKLSVVKSGKKSVNVEIRSKRAYVRPVETSEKEVSHEPPATISKAALSETKRAEEGEVASAVEPQVAPESTVNPEVKKKPAESKGAPKKGARKESRGGRKNEEEDEWERGELHMSKLAEERRRRKPSSFETDKASSRLEHSFAKPTAPVIREVTLPESITVADLARKMSIKAAEVIKTMIKMGAMVTINQRIDQETAAIVVEEMGHKAKLIKDDTVEENLEVTLGEVAEETRLRAPVVTIMGHVDHGKTSLLDYIRRTKVTTTEAGGITQHIGAYHVETELGMITFLDTPGHEAFTAMRARGAKCTDIVVLVVAADDGVMPQTIEAIQHARAAKVPLVVAINKMDKLEADTDRIKTELSKQEVIPEEWGGETMFQPISAKTGEGIDFLLERILLQAEVLELKAVDKGPARGMVIESRLDKGRGPVATVLVMSGELHTGDILLVGREYGRIRAMIGDDGQPCYQAGPSMPVEVLGLSGTATAGEEAVVVQDERKAREIARFRQGKYREIRLAKKQTAHLERVFDRMNEGEQSALNILLKADVQGSLEALTEALNKLSTDEVKVNIIASGVGRITESDVHLAIASDAVVIGFNVRADPPTRALVEREGVDLRYYRVIYNLIDEVKKALSRLLAPEFEEKIMGLVQVREVFRSSKLGAIAGCMVVEGVVRRHLPIRVLRDNVVIYEGQLESLRRYKEDVAEVRQGIECGIGIKNYNDVKVDDQIEVYEKVQVERKIT</sequence>
<dbReference type="InterPro" id="IPR009000">
    <property type="entry name" value="Transl_B-barrel_sf"/>
</dbReference>
<dbReference type="Gene3D" id="3.40.50.300">
    <property type="entry name" value="P-loop containing nucleotide triphosphate hydrolases"/>
    <property type="match status" value="1"/>
</dbReference>
<dbReference type="InterPro" id="IPR006847">
    <property type="entry name" value="IF2_N"/>
</dbReference>
<evidence type="ECO:0000256" key="9">
    <source>
        <dbReference type="RuleBase" id="RU000644"/>
    </source>
</evidence>
<reference evidence="12 13" key="1">
    <citation type="journal article" date="2015" name="Genome Biol. Evol.">
        <title>Distinctive Genome Reduction Rates Revealed by Genomic Analyses of Two Coxiella-Like Endosymbionts in Ticks.</title>
        <authorList>
            <person name="Gottlieb Y."/>
            <person name="Lalzar I."/>
            <person name="Klasson L."/>
        </authorList>
    </citation>
    <scope>NUCLEOTIDE SEQUENCE [LARGE SCALE GENOMIC DNA]</scope>
    <source>
        <strain evidence="12 13">CRt</strain>
    </source>
</reference>
<dbReference type="PANTHER" id="PTHR43381:SF5">
    <property type="entry name" value="TR-TYPE G DOMAIN-CONTAINING PROTEIN"/>
    <property type="match status" value="1"/>
</dbReference>
<evidence type="ECO:0000256" key="7">
    <source>
        <dbReference type="ARBA" id="ARBA00023134"/>
    </source>
</evidence>
<accession>A0ABN4HR84</accession>
<feature type="compositionally biased region" description="Basic and acidic residues" evidence="10">
    <location>
        <begin position="199"/>
        <end position="211"/>
    </location>
</feature>
<dbReference type="SUPFAM" id="SSF52156">
    <property type="entry name" value="Initiation factor IF2/eIF5b, domain 3"/>
    <property type="match status" value="1"/>
</dbReference>
<keyword evidence="6 8" id="KW-0648">Protein biosynthesis</keyword>
<evidence type="ECO:0000256" key="3">
    <source>
        <dbReference type="ARBA" id="ARBA00022490"/>
    </source>
</evidence>
<dbReference type="PROSITE" id="PS51722">
    <property type="entry name" value="G_TR_2"/>
    <property type="match status" value="1"/>
</dbReference>
<dbReference type="InterPro" id="IPR044145">
    <property type="entry name" value="IF2_II"/>
</dbReference>
<dbReference type="SUPFAM" id="SSF52540">
    <property type="entry name" value="P-loop containing nucleoside triphosphate hydrolases"/>
    <property type="match status" value="1"/>
</dbReference>
<keyword evidence="4 8" id="KW-0396">Initiation factor</keyword>
<evidence type="ECO:0000256" key="10">
    <source>
        <dbReference type="SAM" id="MobiDB-lite"/>
    </source>
</evidence>
<evidence type="ECO:0000256" key="5">
    <source>
        <dbReference type="ARBA" id="ARBA00022741"/>
    </source>
</evidence>
<feature type="region of interest" description="G-domain" evidence="8">
    <location>
        <begin position="305"/>
        <end position="453"/>
    </location>
</feature>
<keyword evidence="13" id="KW-1185">Reference proteome</keyword>
<evidence type="ECO:0000313" key="13">
    <source>
        <dbReference type="Proteomes" id="UP000063965"/>
    </source>
</evidence>
<dbReference type="CDD" id="cd03702">
    <property type="entry name" value="IF2_mtIF2_II"/>
    <property type="match status" value="1"/>
</dbReference>
<dbReference type="Proteomes" id="UP000063965">
    <property type="component" value="Chromosome"/>
</dbReference>
<evidence type="ECO:0000313" key="12">
    <source>
        <dbReference type="EMBL" id="AKQ33339.1"/>
    </source>
</evidence>